<reference evidence="4" key="1">
    <citation type="submission" date="2021-01" db="EMBL/GenBank/DDBJ databases">
        <authorList>
            <consortium name="Genoscope - CEA"/>
            <person name="William W."/>
        </authorList>
    </citation>
    <scope>NUCLEOTIDE SEQUENCE</scope>
</reference>
<evidence type="ECO:0000313" key="4">
    <source>
        <dbReference type="EMBL" id="CAD8132652.1"/>
    </source>
</evidence>
<accession>A0A8S1RYV9</accession>
<dbReference type="PROSITE" id="PS00678">
    <property type="entry name" value="WD_REPEATS_1"/>
    <property type="match status" value="2"/>
</dbReference>
<keyword evidence="5" id="KW-1185">Reference proteome</keyword>
<dbReference type="PROSITE" id="PS50082">
    <property type="entry name" value="WD_REPEATS_2"/>
    <property type="match status" value="2"/>
</dbReference>
<dbReference type="InterPro" id="IPR019775">
    <property type="entry name" value="WD40_repeat_CS"/>
</dbReference>
<feature type="repeat" description="WD" evidence="3">
    <location>
        <begin position="66"/>
        <end position="107"/>
    </location>
</feature>
<dbReference type="InterPro" id="IPR001680">
    <property type="entry name" value="WD40_rpt"/>
</dbReference>
<dbReference type="Proteomes" id="UP000689195">
    <property type="component" value="Unassembled WGS sequence"/>
</dbReference>
<dbReference type="GO" id="GO:1990234">
    <property type="term" value="C:transferase complex"/>
    <property type="evidence" value="ECO:0007669"/>
    <property type="project" value="UniProtKB-ARBA"/>
</dbReference>
<dbReference type="PROSITE" id="PS50294">
    <property type="entry name" value="WD_REPEATS_REGION"/>
    <property type="match status" value="1"/>
</dbReference>
<keyword evidence="2" id="KW-0677">Repeat</keyword>
<evidence type="ECO:0000256" key="3">
    <source>
        <dbReference type="PROSITE-ProRule" id="PRU00221"/>
    </source>
</evidence>
<evidence type="ECO:0000256" key="1">
    <source>
        <dbReference type="ARBA" id="ARBA00022574"/>
    </source>
</evidence>
<comment type="caution">
    <text evidence="4">The sequence shown here is derived from an EMBL/GenBank/DDBJ whole genome shotgun (WGS) entry which is preliminary data.</text>
</comment>
<dbReference type="SMART" id="SM00320">
    <property type="entry name" value="WD40"/>
    <property type="match status" value="2"/>
</dbReference>
<evidence type="ECO:0000313" key="5">
    <source>
        <dbReference type="Proteomes" id="UP000689195"/>
    </source>
</evidence>
<gene>
    <name evidence="4" type="ORF">PPENT_87.1.T0020001</name>
</gene>
<proteinExistence type="predicted"/>
<dbReference type="EMBL" id="CAJJDO010000002">
    <property type="protein sequence ID" value="CAD8132652.1"/>
    <property type="molecule type" value="Genomic_DNA"/>
</dbReference>
<evidence type="ECO:0000256" key="2">
    <source>
        <dbReference type="ARBA" id="ARBA00022737"/>
    </source>
</evidence>
<organism evidence="4 5">
    <name type="scientific">Paramecium pentaurelia</name>
    <dbReference type="NCBI Taxonomy" id="43138"/>
    <lineage>
        <taxon>Eukaryota</taxon>
        <taxon>Sar</taxon>
        <taxon>Alveolata</taxon>
        <taxon>Ciliophora</taxon>
        <taxon>Intramacronucleata</taxon>
        <taxon>Oligohymenophorea</taxon>
        <taxon>Peniculida</taxon>
        <taxon>Parameciidae</taxon>
        <taxon>Paramecium</taxon>
    </lineage>
</organism>
<dbReference type="PANTHER" id="PTHR22847">
    <property type="entry name" value="WD40 REPEAT PROTEIN"/>
    <property type="match status" value="1"/>
</dbReference>
<dbReference type="PANTHER" id="PTHR22847:SF637">
    <property type="entry name" value="WD REPEAT DOMAIN 5B"/>
    <property type="match status" value="1"/>
</dbReference>
<feature type="repeat" description="WD" evidence="3">
    <location>
        <begin position="33"/>
        <end position="65"/>
    </location>
</feature>
<dbReference type="AlphaFoldDB" id="A0A8S1RYV9"/>
<name>A0A8S1RYV9_9CILI</name>
<keyword evidence="1 3" id="KW-0853">WD repeat</keyword>
<sequence length="167" mass="19428">MELIQMLNYLDVTGNNQKLTICINWMVILVLWSVCFSLDGNTLASGSVDKSIRLWDVKTGQQKAKLNGHDDGVWSVCFSPDGNTLASGSSDNFIRLWDVKNKHCSDYRFKEIQVKNTRYPFQHPFAIHLILWFTQTSIFQGLREFYINNRFLLRELLEQIIISYNNT</sequence>
<dbReference type="Pfam" id="PF00400">
    <property type="entry name" value="WD40"/>
    <property type="match status" value="2"/>
</dbReference>
<dbReference type="OrthoDB" id="273771at2759"/>
<protein>
    <submittedName>
        <fullName evidence="4">Uncharacterized protein</fullName>
    </submittedName>
</protein>